<feature type="region of interest" description="Disordered" evidence="1">
    <location>
        <begin position="108"/>
        <end position="153"/>
    </location>
</feature>
<reference evidence="3" key="1">
    <citation type="journal article" date="2009" name="Genome Res.">
        <title>Comparative genomic analyses of the human fungal pathogens Coccidioides and their relatives.</title>
        <authorList>
            <person name="Sharpton T.J."/>
            <person name="Stajich J.E."/>
            <person name="Rounsley S.D."/>
            <person name="Gardner M.J."/>
            <person name="Wortman J.R."/>
            <person name="Jordar V.S."/>
            <person name="Maiti R."/>
            <person name="Kodira C.D."/>
            <person name="Neafsey D.E."/>
            <person name="Zeng Q."/>
            <person name="Hung C.-Y."/>
            <person name="McMahan C."/>
            <person name="Muszewska A."/>
            <person name="Grynberg M."/>
            <person name="Mandel M.A."/>
            <person name="Kellner E.M."/>
            <person name="Barker B.M."/>
            <person name="Galgiani J.N."/>
            <person name="Orbach M.J."/>
            <person name="Kirkland T.N."/>
            <person name="Cole G.T."/>
            <person name="Henn M.R."/>
            <person name="Birren B.W."/>
            <person name="Taylor J.W."/>
        </authorList>
    </citation>
    <scope>NUCLEOTIDE SEQUENCE [LARGE SCALE GENOMIC DNA]</scope>
    <source>
        <strain evidence="3">RS</strain>
    </source>
</reference>
<dbReference type="RefSeq" id="XP_012213702.1">
    <property type="nucleotide sequence ID" value="XM_012358279.1"/>
</dbReference>
<protein>
    <submittedName>
        <fullName evidence="2">Uncharacterized protein</fullName>
    </submittedName>
</protein>
<gene>
    <name evidence="2" type="ORF">CIMG_11204</name>
</gene>
<reference evidence="3" key="2">
    <citation type="journal article" date="2010" name="Genome Res.">
        <title>Population genomic sequencing of Coccidioides fungi reveals recent hybridization and transposon control.</title>
        <authorList>
            <person name="Neafsey D.E."/>
            <person name="Barker B.M."/>
            <person name="Sharpton T.J."/>
            <person name="Stajich J.E."/>
            <person name="Park D.J."/>
            <person name="Whiston E."/>
            <person name="Hung C.-Y."/>
            <person name="McMahan C."/>
            <person name="White J."/>
            <person name="Sykes S."/>
            <person name="Heiman D."/>
            <person name="Young S."/>
            <person name="Zeng Q."/>
            <person name="Abouelleil A."/>
            <person name="Aftuck L."/>
            <person name="Bessette D."/>
            <person name="Brown A."/>
            <person name="FitzGerald M."/>
            <person name="Lui A."/>
            <person name="Macdonald J.P."/>
            <person name="Priest M."/>
            <person name="Orbach M.J."/>
            <person name="Galgiani J.N."/>
            <person name="Kirkland T.N."/>
            <person name="Cole G.T."/>
            <person name="Birren B.W."/>
            <person name="Henn M.R."/>
            <person name="Taylor J.W."/>
            <person name="Rounsley S.D."/>
        </authorList>
    </citation>
    <scope>GENOME REANNOTATION</scope>
    <source>
        <strain evidence="3">RS</strain>
    </source>
</reference>
<dbReference type="GeneID" id="24163611"/>
<dbReference type="EMBL" id="GG704916">
    <property type="protein sequence ID" value="KJF61567.1"/>
    <property type="molecule type" value="Genomic_DNA"/>
</dbReference>
<evidence type="ECO:0000313" key="2">
    <source>
        <dbReference type="EMBL" id="KJF61567.1"/>
    </source>
</evidence>
<feature type="compositionally biased region" description="Basic and acidic residues" evidence="1">
    <location>
        <begin position="121"/>
        <end position="135"/>
    </location>
</feature>
<organism evidence="2 3">
    <name type="scientific">Coccidioides immitis (strain RS)</name>
    <name type="common">Valley fever fungus</name>
    <dbReference type="NCBI Taxonomy" id="246410"/>
    <lineage>
        <taxon>Eukaryota</taxon>
        <taxon>Fungi</taxon>
        <taxon>Dikarya</taxon>
        <taxon>Ascomycota</taxon>
        <taxon>Pezizomycotina</taxon>
        <taxon>Eurotiomycetes</taxon>
        <taxon>Eurotiomycetidae</taxon>
        <taxon>Onygenales</taxon>
        <taxon>Onygenaceae</taxon>
        <taxon>Coccidioides</taxon>
    </lineage>
</organism>
<dbReference type="KEGG" id="cim:CIMG_11204"/>
<feature type="compositionally biased region" description="Basic residues" evidence="1">
    <location>
        <begin position="142"/>
        <end position="153"/>
    </location>
</feature>
<evidence type="ECO:0000313" key="3">
    <source>
        <dbReference type="Proteomes" id="UP000001261"/>
    </source>
</evidence>
<dbReference type="AlphaFoldDB" id="A0A0D8JW73"/>
<dbReference type="InParanoid" id="A0A0D8JW73"/>
<sequence>MMFLYVQECMLGCSVFEFFTEKGLAVRSNTASPRLVTRTSHRKAKHPAEICRGNGASRQLTVATGKSRDIPADPLAEEHTYVRVTNTEGHEPERSRQWGRCGRRELATTQQIRPDLNAPGRRSDPWAGDGHREKPYLQPHARVPKTKVKPQKG</sequence>
<keyword evidence="3" id="KW-1185">Reference proteome</keyword>
<proteinExistence type="predicted"/>
<evidence type="ECO:0000256" key="1">
    <source>
        <dbReference type="SAM" id="MobiDB-lite"/>
    </source>
</evidence>
<dbReference type="VEuPathDB" id="FungiDB:CIMG_11204"/>
<name>A0A0D8JW73_COCIM</name>
<accession>A0A0D8JW73</accession>
<dbReference type="Proteomes" id="UP000001261">
    <property type="component" value="Unassembled WGS sequence"/>
</dbReference>